<dbReference type="EMBL" id="CP126651">
    <property type="protein sequence ID" value="WJZ85511.1"/>
    <property type="molecule type" value="Genomic_DNA"/>
</dbReference>
<name>A0ABY9BSX6_VITVI</name>
<sequence length="213" mass="23416">MNMMRTPLLMSFFVFLQLLAILAHARTLSENSWNMFTQSTNLKMPTSLQPPSPVEKKKTGASTCAPESSSCSKFMRITQYQRPSTSPPPPPKSPFGPVPSSRPSPAECLRSSSTPLPRSTSPCLAKRLCIRFKKNYYGKRSSSSTPTSPASSSLVRHGKRIDSYPCSAKSLCNKFWNMMDNKRSSLSPPPPPIPHIPVVSWLKSPPSLSLASS</sequence>
<reference evidence="3 4" key="1">
    <citation type="journal article" date="2023" name="Hortic Res">
        <title>The complete reference genome for grapevine (Vitis vinifera L.) genetics and breeding.</title>
        <authorList>
            <person name="Shi X."/>
            <person name="Cao S."/>
            <person name="Wang X."/>
            <person name="Huang S."/>
            <person name="Wang Y."/>
            <person name="Liu Z."/>
            <person name="Liu W."/>
            <person name="Leng X."/>
            <person name="Peng Y."/>
            <person name="Wang N."/>
            <person name="Wang Y."/>
            <person name="Ma Z."/>
            <person name="Xu X."/>
            <person name="Zhang F."/>
            <person name="Xue H."/>
            <person name="Zhong H."/>
            <person name="Wang Y."/>
            <person name="Zhang K."/>
            <person name="Velt A."/>
            <person name="Avia K."/>
            <person name="Holtgrawe D."/>
            <person name="Grimplet J."/>
            <person name="Matus J.T."/>
            <person name="Ware D."/>
            <person name="Wu X."/>
            <person name="Wang H."/>
            <person name="Liu C."/>
            <person name="Fang Y."/>
            <person name="Rustenholz C."/>
            <person name="Cheng Z."/>
            <person name="Xiao H."/>
            <person name="Zhou Y."/>
        </authorList>
    </citation>
    <scope>NUCLEOTIDE SEQUENCE [LARGE SCALE GENOMIC DNA]</scope>
    <source>
        <strain evidence="4">cv. Pinot noir / PN40024</strain>
        <tissue evidence="3">Leaf</tissue>
    </source>
</reference>
<proteinExistence type="predicted"/>
<keyword evidence="4" id="KW-1185">Reference proteome</keyword>
<feature type="chain" id="PRO_5046801889" evidence="2">
    <location>
        <begin position="26"/>
        <end position="213"/>
    </location>
</feature>
<feature type="compositionally biased region" description="Polar residues" evidence="1">
    <location>
        <begin position="60"/>
        <end position="82"/>
    </location>
</feature>
<dbReference type="Proteomes" id="UP001227230">
    <property type="component" value="Chromosome 4"/>
</dbReference>
<feature type="region of interest" description="Disordered" evidence="1">
    <location>
        <begin position="44"/>
        <end position="121"/>
    </location>
</feature>
<evidence type="ECO:0000256" key="2">
    <source>
        <dbReference type="SAM" id="SignalP"/>
    </source>
</evidence>
<feature type="compositionally biased region" description="Low complexity" evidence="1">
    <location>
        <begin position="108"/>
        <end position="121"/>
    </location>
</feature>
<accession>A0ABY9BSX6</accession>
<feature type="compositionally biased region" description="Pro residues" evidence="1">
    <location>
        <begin position="85"/>
        <end position="102"/>
    </location>
</feature>
<evidence type="ECO:0000313" key="4">
    <source>
        <dbReference type="Proteomes" id="UP001227230"/>
    </source>
</evidence>
<gene>
    <name evidence="3" type="ORF">VitviT2T_005041</name>
</gene>
<protein>
    <submittedName>
        <fullName evidence="3">Uncharacterized protein</fullName>
    </submittedName>
</protein>
<evidence type="ECO:0000313" key="3">
    <source>
        <dbReference type="EMBL" id="WJZ85511.1"/>
    </source>
</evidence>
<feature type="signal peptide" evidence="2">
    <location>
        <begin position="1"/>
        <end position="25"/>
    </location>
</feature>
<keyword evidence="2" id="KW-0732">Signal</keyword>
<evidence type="ECO:0000256" key="1">
    <source>
        <dbReference type="SAM" id="MobiDB-lite"/>
    </source>
</evidence>
<organism evidence="3 4">
    <name type="scientific">Vitis vinifera</name>
    <name type="common">Grape</name>
    <dbReference type="NCBI Taxonomy" id="29760"/>
    <lineage>
        <taxon>Eukaryota</taxon>
        <taxon>Viridiplantae</taxon>
        <taxon>Streptophyta</taxon>
        <taxon>Embryophyta</taxon>
        <taxon>Tracheophyta</taxon>
        <taxon>Spermatophyta</taxon>
        <taxon>Magnoliopsida</taxon>
        <taxon>eudicotyledons</taxon>
        <taxon>Gunneridae</taxon>
        <taxon>Pentapetalae</taxon>
        <taxon>rosids</taxon>
        <taxon>Vitales</taxon>
        <taxon>Vitaceae</taxon>
        <taxon>Viteae</taxon>
        <taxon>Vitis</taxon>
    </lineage>
</organism>